<evidence type="ECO:0000313" key="2">
    <source>
        <dbReference type="EMBL" id="KAF2188776.1"/>
    </source>
</evidence>
<protein>
    <submittedName>
        <fullName evidence="2">Uncharacterized protein</fullName>
    </submittedName>
</protein>
<feature type="compositionally biased region" description="Basic and acidic residues" evidence="1">
    <location>
        <begin position="164"/>
        <end position="179"/>
    </location>
</feature>
<evidence type="ECO:0000256" key="1">
    <source>
        <dbReference type="SAM" id="MobiDB-lite"/>
    </source>
</evidence>
<proteinExistence type="predicted"/>
<dbReference type="EMBL" id="ML994622">
    <property type="protein sequence ID" value="KAF2188776.1"/>
    <property type="molecule type" value="Genomic_DNA"/>
</dbReference>
<evidence type="ECO:0000313" key="3">
    <source>
        <dbReference type="Proteomes" id="UP000800200"/>
    </source>
</evidence>
<gene>
    <name evidence="2" type="ORF">K469DRAFT_70825</name>
</gene>
<dbReference type="AlphaFoldDB" id="A0A6A6EFW5"/>
<accession>A0A6A6EFW5</accession>
<keyword evidence="3" id="KW-1185">Reference proteome</keyword>
<name>A0A6A6EFW5_9PEZI</name>
<reference evidence="2" key="1">
    <citation type="journal article" date="2020" name="Stud. Mycol.">
        <title>101 Dothideomycetes genomes: a test case for predicting lifestyles and emergence of pathogens.</title>
        <authorList>
            <person name="Haridas S."/>
            <person name="Albert R."/>
            <person name="Binder M."/>
            <person name="Bloem J."/>
            <person name="Labutti K."/>
            <person name="Salamov A."/>
            <person name="Andreopoulos B."/>
            <person name="Baker S."/>
            <person name="Barry K."/>
            <person name="Bills G."/>
            <person name="Bluhm B."/>
            <person name="Cannon C."/>
            <person name="Castanera R."/>
            <person name="Culley D."/>
            <person name="Daum C."/>
            <person name="Ezra D."/>
            <person name="Gonzalez J."/>
            <person name="Henrissat B."/>
            <person name="Kuo A."/>
            <person name="Liang C."/>
            <person name="Lipzen A."/>
            <person name="Lutzoni F."/>
            <person name="Magnuson J."/>
            <person name="Mondo S."/>
            <person name="Nolan M."/>
            <person name="Ohm R."/>
            <person name="Pangilinan J."/>
            <person name="Park H.-J."/>
            <person name="Ramirez L."/>
            <person name="Alfaro M."/>
            <person name="Sun H."/>
            <person name="Tritt A."/>
            <person name="Yoshinaga Y."/>
            <person name="Zwiers L.-H."/>
            <person name="Turgeon B."/>
            <person name="Goodwin S."/>
            <person name="Spatafora J."/>
            <person name="Crous P."/>
            <person name="Grigoriev I."/>
        </authorList>
    </citation>
    <scope>NUCLEOTIDE SEQUENCE</scope>
    <source>
        <strain evidence="2">CBS 207.26</strain>
    </source>
</reference>
<organism evidence="2 3">
    <name type="scientific">Zopfia rhizophila CBS 207.26</name>
    <dbReference type="NCBI Taxonomy" id="1314779"/>
    <lineage>
        <taxon>Eukaryota</taxon>
        <taxon>Fungi</taxon>
        <taxon>Dikarya</taxon>
        <taxon>Ascomycota</taxon>
        <taxon>Pezizomycotina</taxon>
        <taxon>Dothideomycetes</taxon>
        <taxon>Dothideomycetes incertae sedis</taxon>
        <taxon>Zopfiaceae</taxon>
        <taxon>Zopfia</taxon>
    </lineage>
</organism>
<feature type="region of interest" description="Disordered" evidence="1">
    <location>
        <begin position="129"/>
        <end position="181"/>
    </location>
</feature>
<feature type="compositionally biased region" description="Basic residues" evidence="1">
    <location>
        <begin position="144"/>
        <end position="155"/>
    </location>
</feature>
<sequence length="210" mass="24222">MSFDENDIKADALIGFASVLEGCTDCSISETLCWNRFYDDKQNKIISSPEIKIDSVQRVRYWSEPMTNEMLRILQRKDILNTAIELGGLFPGFEFSRTSVSSKLQRLKRAYKSQKLMISEYDSVVEQRKSQRIQQSTQQDASRPRKRVEKTRITRSTRSGGPREAGEKTESDAEIRSDTESISSLNMANDLILESLYPNKTFSLRQRHHK</sequence>
<feature type="compositionally biased region" description="Polar residues" evidence="1">
    <location>
        <begin position="132"/>
        <end position="141"/>
    </location>
</feature>
<dbReference type="Proteomes" id="UP000800200">
    <property type="component" value="Unassembled WGS sequence"/>
</dbReference>